<accession>A0A1F4ZSW8</accession>
<dbReference type="EMBL" id="MEXR01000032">
    <property type="protein sequence ID" value="OGD09471.1"/>
    <property type="molecule type" value="Genomic_DNA"/>
</dbReference>
<proteinExistence type="predicted"/>
<dbReference type="STRING" id="1797263.A2397_02170"/>
<comment type="caution">
    <text evidence="1">The sequence shown here is derived from an EMBL/GenBank/DDBJ whole genome shotgun (WGS) entry which is preliminary data.</text>
</comment>
<name>A0A1F4ZSW8_9BACT</name>
<sequence>MSSRSELIQKARLPQELVEQTAFEAFRNVVVTYLPQTSTDLYDFNAVAEQDMGALRMALRVDLMPKDEQKIFDDLTTGSLLGDSREQTPFEHFAEQITEDDVDKMIPKELKGLALRWVVLGIAARVHLARRMVANIAQDSIRPVDDIGFKSWCEIGANTSTMFKIANGRKVIDGRFVFYRILTNSGVKAYLGSR</sequence>
<evidence type="ECO:0000313" key="1">
    <source>
        <dbReference type="EMBL" id="OGD09471.1"/>
    </source>
</evidence>
<reference evidence="1 2" key="1">
    <citation type="journal article" date="2016" name="Nat. Commun.">
        <title>Thousands of microbial genomes shed light on interconnected biogeochemical processes in an aquifer system.</title>
        <authorList>
            <person name="Anantharaman K."/>
            <person name="Brown C.T."/>
            <person name="Hug L.A."/>
            <person name="Sharon I."/>
            <person name="Castelle C.J."/>
            <person name="Probst A.J."/>
            <person name="Thomas B.C."/>
            <person name="Singh A."/>
            <person name="Wilkins M.J."/>
            <person name="Karaoz U."/>
            <person name="Brodie E.L."/>
            <person name="Williams K.H."/>
            <person name="Hubbard S.S."/>
            <person name="Banfield J.F."/>
        </authorList>
    </citation>
    <scope>NUCLEOTIDE SEQUENCE [LARGE SCALE GENOMIC DNA]</scope>
</reference>
<evidence type="ECO:0000313" key="2">
    <source>
        <dbReference type="Proteomes" id="UP000176424"/>
    </source>
</evidence>
<protein>
    <submittedName>
        <fullName evidence="1">Uncharacterized protein</fullName>
    </submittedName>
</protein>
<organism evidence="1 2">
    <name type="scientific">Candidatus Amesbacteria bacterium RIFOXYB1_FULL_44_23</name>
    <dbReference type="NCBI Taxonomy" id="1797263"/>
    <lineage>
        <taxon>Bacteria</taxon>
        <taxon>Candidatus Amesiibacteriota</taxon>
    </lineage>
</organism>
<dbReference type="Proteomes" id="UP000176424">
    <property type="component" value="Unassembled WGS sequence"/>
</dbReference>
<gene>
    <name evidence="1" type="ORF">A2397_02170</name>
</gene>
<dbReference type="AlphaFoldDB" id="A0A1F4ZSW8"/>